<evidence type="ECO:0000313" key="3">
    <source>
        <dbReference type="Proteomes" id="UP000277580"/>
    </source>
</evidence>
<evidence type="ECO:0000313" key="2">
    <source>
        <dbReference type="EMBL" id="RPB13361.1"/>
    </source>
</evidence>
<evidence type="ECO:0000256" key="1">
    <source>
        <dbReference type="SAM" id="MobiDB-lite"/>
    </source>
</evidence>
<name>A0A3N4KYD2_9PEZI</name>
<feature type="compositionally biased region" description="Low complexity" evidence="1">
    <location>
        <begin position="27"/>
        <end position="38"/>
    </location>
</feature>
<organism evidence="2 3">
    <name type="scientific">Morchella conica CCBAS932</name>
    <dbReference type="NCBI Taxonomy" id="1392247"/>
    <lineage>
        <taxon>Eukaryota</taxon>
        <taxon>Fungi</taxon>
        <taxon>Dikarya</taxon>
        <taxon>Ascomycota</taxon>
        <taxon>Pezizomycotina</taxon>
        <taxon>Pezizomycetes</taxon>
        <taxon>Pezizales</taxon>
        <taxon>Morchellaceae</taxon>
        <taxon>Morchella</taxon>
    </lineage>
</organism>
<feature type="compositionally biased region" description="Pro residues" evidence="1">
    <location>
        <begin position="39"/>
        <end position="52"/>
    </location>
</feature>
<dbReference type="EMBL" id="ML119123">
    <property type="protein sequence ID" value="RPB13361.1"/>
    <property type="molecule type" value="Genomic_DNA"/>
</dbReference>
<keyword evidence="3" id="KW-1185">Reference proteome</keyword>
<dbReference type="OrthoDB" id="10334111at2759"/>
<accession>A0A3N4KYD2</accession>
<dbReference type="AlphaFoldDB" id="A0A3N4KYD2"/>
<proteinExistence type="predicted"/>
<dbReference type="InParanoid" id="A0A3N4KYD2"/>
<dbReference type="Proteomes" id="UP000277580">
    <property type="component" value="Unassembled WGS sequence"/>
</dbReference>
<sequence>MTGSNDSRSLAVDPNSQINRPGLGSAPQTPSQSYFSSSPSPPPSSPLPPPPTTQKCVPFFDRAMSNASKRRKIVDCGRQQLEIQRSAHTSGEPVPAFDCSSLSMDDFVQEFSNENAIERFSVCDWVDDSNVVHARVAMAELEKHYAASTSTSTKSTQ</sequence>
<feature type="region of interest" description="Disordered" evidence="1">
    <location>
        <begin position="1"/>
        <end position="57"/>
    </location>
</feature>
<protein>
    <submittedName>
        <fullName evidence="2">Uncharacterized protein</fullName>
    </submittedName>
</protein>
<gene>
    <name evidence="2" type="ORF">P167DRAFT_573389</name>
</gene>
<feature type="compositionally biased region" description="Polar residues" evidence="1">
    <location>
        <begin position="1"/>
        <end position="19"/>
    </location>
</feature>
<reference evidence="2 3" key="1">
    <citation type="journal article" date="2018" name="Nat. Ecol. Evol.">
        <title>Pezizomycetes genomes reveal the molecular basis of ectomycorrhizal truffle lifestyle.</title>
        <authorList>
            <person name="Murat C."/>
            <person name="Payen T."/>
            <person name="Noel B."/>
            <person name="Kuo A."/>
            <person name="Morin E."/>
            <person name="Chen J."/>
            <person name="Kohler A."/>
            <person name="Krizsan K."/>
            <person name="Balestrini R."/>
            <person name="Da Silva C."/>
            <person name="Montanini B."/>
            <person name="Hainaut M."/>
            <person name="Levati E."/>
            <person name="Barry K.W."/>
            <person name="Belfiori B."/>
            <person name="Cichocki N."/>
            <person name="Clum A."/>
            <person name="Dockter R.B."/>
            <person name="Fauchery L."/>
            <person name="Guy J."/>
            <person name="Iotti M."/>
            <person name="Le Tacon F."/>
            <person name="Lindquist E.A."/>
            <person name="Lipzen A."/>
            <person name="Malagnac F."/>
            <person name="Mello A."/>
            <person name="Molinier V."/>
            <person name="Miyauchi S."/>
            <person name="Poulain J."/>
            <person name="Riccioni C."/>
            <person name="Rubini A."/>
            <person name="Sitrit Y."/>
            <person name="Splivallo R."/>
            <person name="Traeger S."/>
            <person name="Wang M."/>
            <person name="Zifcakova L."/>
            <person name="Wipf D."/>
            <person name="Zambonelli A."/>
            <person name="Paolocci F."/>
            <person name="Nowrousian M."/>
            <person name="Ottonello S."/>
            <person name="Baldrian P."/>
            <person name="Spatafora J.W."/>
            <person name="Henrissat B."/>
            <person name="Nagy L.G."/>
            <person name="Aury J.M."/>
            <person name="Wincker P."/>
            <person name="Grigoriev I.V."/>
            <person name="Bonfante P."/>
            <person name="Martin F.M."/>
        </authorList>
    </citation>
    <scope>NUCLEOTIDE SEQUENCE [LARGE SCALE GENOMIC DNA]</scope>
    <source>
        <strain evidence="2 3">CCBAS932</strain>
    </source>
</reference>